<dbReference type="EMBL" id="MU003510">
    <property type="protein sequence ID" value="KAF2469785.1"/>
    <property type="molecule type" value="Genomic_DNA"/>
</dbReference>
<reference evidence="1" key="1">
    <citation type="journal article" date="2020" name="Stud. Mycol.">
        <title>101 Dothideomycetes genomes: a test case for predicting lifestyles and emergence of pathogens.</title>
        <authorList>
            <person name="Haridas S."/>
            <person name="Albert R."/>
            <person name="Binder M."/>
            <person name="Bloem J."/>
            <person name="Labutti K."/>
            <person name="Salamov A."/>
            <person name="Andreopoulos B."/>
            <person name="Baker S."/>
            <person name="Barry K."/>
            <person name="Bills G."/>
            <person name="Bluhm B."/>
            <person name="Cannon C."/>
            <person name="Castanera R."/>
            <person name="Culley D."/>
            <person name="Daum C."/>
            <person name="Ezra D."/>
            <person name="Gonzalez J."/>
            <person name="Henrissat B."/>
            <person name="Kuo A."/>
            <person name="Liang C."/>
            <person name="Lipzen A."/>
            <person name="Lutzoni F."/>
            <person name="Magnuson J."/>
            <person name="Mondo S."/>
            <person name="Nolan M."/>
            <person name="Ohm R."/>
            <person name="Pangilinan J."/>
            <person name="Park H.-J."/>
            <person name="Ramirez L."/>
            <person name="Alfaro M."/>
            <person name="Sun H."/>
            <person name="Tritt A."/>
            <person name="Yoshinaga Y."/>
            <person name="Zwiers L.-H."/>
            <person name="Turgeon B."/>
            <person name="Goodwin S."/>
            <person name="Spatafora J."/>
            <person name="Crous P."/>
            <person name="Grigoriev I."/>
        </authorList>
    </citation>
    <scope>NUCLEOTIDE SEQUENCE</scope>
    <source>
        <strain evidence="1">ATCC 200398</strain>
    </source>
</reference>
<dbReference type="Proteomes" id="UP000799755">
    <property type="component" value="Unassembled WGS sequence"/>
</dbReference>
<accession>A0ACB6QSD1</accession>
<organism evidence="1 2">
    <name type="scientific">Lindgomyces ingoldianus</name>
    <dbReference type="NCBI Taxonomy" id="673940"/>
    <lineage>
        <taxon>Eukaryota</taxon>
        <taxon>Fungi</taxon>
        <taxon>Dikarya</taxon>
        <taxon>Ascomycota</taxon>
        <taxon>Pezizomycotina</taxon>
        <taxon>Dothideomycetes</taxon>
        <taxon>Pleosporomycetidae</taxon>
        <taxon>Pleosporales</taxon>
        <taxon>Lindgomycetaceae</taxon>
        <taxon>Lindgomyces</taxon>
    </lineage>
</organism>
<gene>
    <name evidence="1" type="ORF">BDR25DRAFT_227832</name>
</gene>
<protein>
    <submittedName>
        <fullName evidence="1">Uncharacterized protein</fullName>
    </submittedName>
</protein>
<evidence type="ECO:0000313" key="1">
    <source>
        <dbReference type="EMBL" id="KAF2469785.1"/>
    </source>
</evidence>
<evidence type="ECO:0000313" key="2">
    <source>
        <dbReference type="Proteomes" id="UP000799755"/>
    </source>
</evidence>
<name>A0ACB6QSD1_9PLEO</name>
<proteinExistence type="predicted"/>
<feature type="non-terminal residue" evidence="1">
    <location>
        <position position="227"/>
    </location>
</feature>
<keyword evidence="2" id="KW-1185">Reference proteome</keyword>
<sequence length="227" mass="26508">MTTQSFGTQTVSLYRAVENLTASFIVSIRLYLLVGVFKPYAGKRSQKRDYFEPTLENCSTWNEPPNPETWASFGDHGVTASVNTYGDMIQFGRYLGAGRSGMFSADHSTTAEPYCVLARARHLQSLCRDKERRDYVHDTWPRYEYKTKKVKVSIQWMVREEIVLQQYIVTNLEAKEIDIPFEFADDMRIRDLEYLDSSYKFNEENMELEDYEKSDGPNHFGWTLVHK</sequence>
<comment type="caution">
    <text evidence="1">The sequence shown here is derived from an EMBL/GenBank/DDBJ whole genome shotgun (WGS) entry which is preliminary data.</text>
</comment>